<dbReference type="Gene3D" id="3.40.50.720">
    <property type="entry name" value="NAD(P)-binding Rossmann-like Domain"/>
    <property type="match status" value="1"/>
</dbReference>
<protein>
    <submittedName>
        <fullName evidence="4">XdhC family protein</fullName>
    </submittedName>
</protein>
<name>A0ABV7LNH4_9GAMM</name>
<evidence type="ECO:0000259" key="2">
    <source>
        <dbReference type="Pfam" id="PF02625"/>
    </source>
</evidence>
<evidence type="ECO:0000313" key="4">
    <source>
        <dbReference type="EMBL" id="MFC3284013.1"/>
    </source>
</evidence>
<dbReference type="RefSeq" id="WP_386773562.1">
    <property type="nucleotide sequence ID" value="NZ_JBHRUG010000019.1"/>
</dbReference>
<dbReference type="InterPro" id="IPR027051">
    <property type="entry name" value="XdhC_Rossmann_dom"/>
</dbReference>
<evidence type="ECO:0000313" key="5">
    <source>
        <dbReference type="Proteomes" id="UP001595579"/>
    </source>
</evidence>
<feature type="domain" description="XdhC Rossmann" evidence="3">
    <location>
        <begin position="177"/>
        <end position="319"/>
    </location>
</feature>
<feature type="region of interest" description="Disordered" evidence="1">
    <location>
        <begin position="141"/>
        <end position="163"/>
    </location>
</feature>
<sequence>MQQLDLEVMESGVRWSRAGETVWLCTVLATYGSSPRAPGSLLVARRDGRCAGSLSGGCVEEDFLSRLQAGEFQEPLQVIRYGESSDDQQRLKLPCGGILEVLIERLPATPDTWRHLTALQEALHGQRRLVREVDLATGEVDLLTDDTPGSGSRDQERPRVERESERVRIRIGPSLRLVIAGVSPVSVACAEFARTLGFEVVVCDPREEEIEAFPVADVELRPVLPSLYLAGEGCHASTAVVALTHDPRIDDLAMIEALRTPAFYIGAMGSRQTSAARAERLLRSGGLSSEEIARIHMPIGLDIGSKTPAEIALAVMADIVRVYHGKPRQRL</sequence>
<dbReference type="InterPro" id="IPR052698">
    <property type="entry name" value="MoCofactor_Util/Proc"/>
</dbReference>
<dbReference type="Proteomes" id="UP001595579">
    <property type="component" value="Unassembled WGS sequence"/>
</dbReference>
<dbReference type="PANTHER" id="PTHR30388:SF4">
    <property type="entry name" value="MOLYBDENUM COFACTOR INSERTION CHAPERONE PAOD"/>
    <property type="match status" value="1"/>
</dbReference>
<feature type="compositionally biased region" description="Basic and acidic residues" evidence="1">
    <location>
        <begin position="153"/>
        <end position="163"/>
    </location>
</feature>
<accession>A0ABV7LNH4</accession>
<gene>
    <name evidence="4" type="ORF">ACFOEV_10385</name>
</gene>
<dbReference type="EMBL" id="JBHRUG010000019">
    <property type="protein sequence ID" value="MFC3284013.1"/>
    <property type="molecule type" value="Genomic_DNA"/>
</dbReference>
<comment type="caution">
    <text evidence="4">The sequence shown here is derived from an EMBL/GenBank/DDBJ whole genome shotgun (WGS) entry which is preliminary data.</text>
</comment>
<proteinExistence type="predicted"/>
<feature type="domain" description="XdhC- CoxI" evidence="2">
    <location>
        <begin position="15"/>
        <end position="69"/>
    </location>
</feature>
<evidence type="ECO:0000256" key="1">
    <source>
        <dbReference type="SAM" id="MobiDB-lite"/>
    </source>
</evidence>
<dbReference type="PANTHER" id="PTHR30388">
    <property type="entry name" value="ALDEHYDE OXIDOREDUCTASE MOLYBDENUM COFACTOR ASSEMBLY PROTEIN"/>
    <property type="match status" value="1"/>
</dbReference>
<dbReference type="Pfam" id="PF13478">
    <property type="entry name" value="XdhC_C"/>
    <property type="match status" value="1"/>
</dbReference>
<evidence type="ECO:0000259" key="3">
    <source>
        <dbReference type="Pfam" id="PF13478"/>
    </source>
</evidence>
<organism evidence="4 5">
    <name type="scientific">Litchfieldella rifensis</name>
    <dbReference type="NCBI Taxonomy" id="762643"/>
    <lineage>
        <taxon>Bacteria</taxon>
        <taxon>Pseudomonadati</taxon>
        <taxon>Pseudomonadota</taxon>
        <taxon>Gammaproteobacteria</taxon>
        <taxon>Oceanospirillales</taxon>
        <taxon>Halomonadaceae</taxon>
        <taxon>Litchfieldella</taxon>
    </lineage>
</organism>
<dbReference type="Pfam" id="PF02625">
    <property type="entry name" value="XdhC_CoxI"/>
    <property type="match status" value="1"/>
</dbReference>
<reference evidence="5" key="1">
    <citation type="journal article" date="2019" name="Int. J. Syst. Evol. Microbiol.">
        <title>The Global Catalogue of Microorganisms (GCM) 10K type strain sequencing project: providing services to taxonomists for standard genome sequencing and annotation.</title>
        <authorList>
            <consortium name="The Broad Institute Genomics Platform"/>
            <consortium name="The Broad Institute Genome Sequencing Center for Infectious Disease"/>
            <person name="Wu L."/>
            <person name="Ma J."/>
        </authorList>
    </citation>
    <scope>NUCLEOTIDE SEQUENCE [LARGE SCALE GENOMIC DNA]</scope>
    <source>
        <strain evidence="5">CECT 7698</strain>
    </source>
</reference>
<keyword evidence="5" id="KW-1185">Reference proteome</keyword>
<dbReference type="InterPro" id="IPR003777">
    <property type="entry name" value="XdhC_CoxI"/>
</dbReference>